<sequence>MPRPGPPRAGNASTADPSQAYGPQVSDLPPVTDEPPGPLLARGREATVHELGPGRVLRRYDDARDVTTEVTVMRHVARHGVRVPHVHAVRPDADGRLTGMVLERLDGPTLVEAALAGAVEPGDAGRLLARLHADLHRVPVDGLPTDLGPPAREPGHVVVHLDLHPANVVLVRGEPVVIDWAIARTGPATLDTAMTALTLACAVVDGVPADAGDVARLGVPTWFVTTVLDAYLAALPEPPTPSLDRAAAIRDTFGAHPPGVVQAGAEVVRLALDAIARR</sequence>
<evidence type="ECO:0000256" key="1">
    <source>
        <dbReference type="SAM" id="MobiDB-lite"/>
    </source>
</evidence>
<protein>
    <recommendedName>
        <fullName evidence="2">Aminoglycoside phosphotransferase domain-containing protein</fullName>
    </recommendedName>
</protein>
<dbReference type="Proteomes" id="UP000029833">
    <property type="component" value="Unassembled WGS sequence"/>
</dbReference>
<name>A0A0A0B3U0_9CELL</name>
<dbReference type="Gene3D" id="3.90.1200.10">
    <property type="match status" value="1"/>
</dbReference>
<gene>
    <name evidence="3" type="ORF">Q760_00920</name>
</gene>
<proteinExistence type="predicted"/>
<dbReference type="STRING" id="1408250.Q760_00920"/>
<reference evidence="3 4" key="1">
    <citation type="submission" date="2013-10" db="EMBL/GenBank/DDBJ databases">
        <authorList>
            <person name="Wang G."/>
            <person name="Zhuang W."/>
        </authorList>
    </citation>
    <scope>NUCLEOTIDE SEQUENCE [LARGE SCALE GENOMIC DNA]</scope>
    <source>
        <strain evidence="3 4">DSM 20118</strain>
    </source>
</reference>
<dbReference type="AlphaFoldDB" id="A0A0A0B3U0"/>
<dbReference type="OrthoDB" id="4829444at2"/>
<dbReference type="InterPro" id="IPR011009">
    <property type="entry name" value="Kinase-like_dom_sf"/>
</dbReference>
<evidence type="ECO:0000313" key="3">
    <source>
        <dbReference type="EMBL" id="KGM01490.1"/>
    </source>
</evidence>
<comment type="caution">
    <text evidence="3">The sequence shown here is derived from an EMBL/GenBank/DDBJ whole genome shotgun (WGS) entry which is preliminary data.</text>
</comment>
<dbReference type="EMBL" id="AXNT01000102">
    <property type="protein sequence ID" value="KGM01490.1"/>
    <property type="molecule type" value="Genomic_DNA"/>
</dbReference>
<feature type="region of interest" description="Disordered" evidence="1">
    <location>
        <begin position="1"/>
        <end position="38"/>
    </location>
</feature>
<dbReference type="InterPro" id="IPR002575">
    <property type="entry name" value="Aminoglycoside_PTrfase"/>
</dbReference>
<evidence type="ECO:0000313" key="4">
    <source>
        <dbReference type="Proteomes" id="UP000029833"/>
    </source>
</evidence>
<dbReference type="Pfam" id="PF01636">
    <property type="entry name" value="APH"/>
    <property type="match status" value="2"/>
</dbReference>
<feature type="domain" description="Aminoglycoside phosphotransferase" evidence="2">
    <location>
        <begin position="55"/>
        <end position="144"/>
    </location>
</feature>
<organism evidence="3 4">
    <name type="scientific">Cellulomonas cellasea DSM 20118</name>
    <dbReference type="NCBI Taxonomy" id="1408250"/>
    <lineage>
        <taxon>Bacteria</taxon>
        <taxon>Bacillati</taxon>
        <taxon>Actinomycetota</taxon>
        <taxon>Actinomycetes</taxon>
        <taxon>Micrococcales</taxon>
        <taxon>Cellulomonadaceae</taxon>
        <taxon>Cellulomonas</taxon>
    </lineage>
</organism>
<accession>A0A0A0B3U0</accession>
<keyword evidence="4" id="KW-1185">Reference proteome</keyword>
<evidence type="ECO:0000259" key="2">
    <source>
        <dbReference type="Pfam" id="PF01636"/>
    </source>
</evidence>
<feature type="domain" description="Aminoglycoside phosphotransferase" evidence="2">
    <location>
        <begin position="153"/>
        <end position="212"/>
    </location>
</feature>
<dbReference type="SUPFAM" id="SSF56112">
    <property type="entry name" value="Protein kinase-like (PK-like)"/>
    <property type="match status" value="1"/>
</dbReference>